<evidence type="ECO:0000313" key="1">
    <source>
        <dbReference type="EMBL" id="PXX20319.1"/>
    </source>
</evidence>
<dbReference type="Proteomes" id="UP000247515">
    <property type="component" value="Unassembled WGS sequence"/>
</dbReference>
<proteinExistence type="predicted"/>
<dbReference type="EMBL" id="QJJV01000001">
    <property type="protein sequence ID" value="PXX20319.1"/>
    <property type="molecule type" value="Genomic_DNA"/>
</dbReference>
<organism evidence="1 2">
    <name type="scientific">Paraburkholderia tropica</name>
    <dbReference type="NCBI Taxonomy" id="92647"/>
    <lineage>
        <taxon>Bacteria</taxon>
        <taxon>Pseudomonadati</taxon>
        <taxon>Pseudomonadota</taxon>
        <taxon>Betaproteobacteria</taxon>
        <taxon>Burkholderiales</taxon>
        <taxon>Burkholderiaceae</taxon>
        <taxon>Paraburkholderia</taxon>
    </lineage>
</organism>
<reference evidence="1 2" key="1">
    <citation type="submission" date="2018-05" db="EMBL/GenBank/DDBJ databases">
        <title>Genomic Encyclopedia of Type Strains, Phase IV (KMG-V): Genome sequencing to study the core and pangenomes of soil and plant-associated prokaryotes.</title>
        <authorList>
            <person name="Whitman W."/>
        </authorList>
    </citation>
    <scope>NUCLEOTIDE SEQUENCE [LARGE SCALE GENOMIC DNA]</scope>
    <source>
        <strain evidence="1 2">SIr-6563</strain>
    </source>
</reference>
<accession>A0ABX5MWF3</accession>
<evidence type="ECO:0000313" key="2">
    <source>
        <dbReference type="Proteomes" id="UP000247515"/>
    </source>
</evidence>
<keyword evidence="2" id="KW-1185">Reference proteome</keyword>
<comment type="caution">
    <text evidence="1">The sequence shown here is derived from an EMBL/GenBank/DDBJ whole genome shotgun (WGS) entry which is preliminary data.</text>
</comment>
<protein>
    <submittedName>
        <fullName evidence="1">Uncharacterized protein</fullName>
    </submittedName>
</protein>
<gene>
    <name evidence="1" type="ORF">C7400_10145</name>
</gene>
<name>A0ABX5MWF3_9BURK</name>
<sequence length="64" mass="7248">MKLHARRLHANRDARKSVNTRVCSIKRHVIAPFLAIAVRVRHRRAPDTFAAGAGLRTHTYHPDG</sequence>